<sequence>MNEYFRTTDRVSAEVSTGLHVSSDPAKLVLDAMQGFYTSHSTVGNREFGFDLIVREEAKKLAGDWKAKMIVAAENWLEVLGYLWLLTAYDLAFTYDVEELQTLRGIAAEHELPAERFGILDMVDKAPASGVGCSTIKTKKPESSLGKNATTFSSPNLQLTATANTTNLQGVPNEHLSGSHFTQNETLQIATDALPSALNWMADVIANLIERKQLIEAVRCVYTFNLMDKFAPVPLLKEYVDDIQKHSWKKCVKRKSLDEKDKIADDQIVDLLVVIQCIKDYNLESEYPSRDTEVEQQQKKGQKHSFEAFAPKFEQQHPKSKCKLTTVAAATPYALPTPTSGYP</sequence>
<comment type="similarity">
    <text evidence="1 5">Belongs to the Frigida family.</text>
</comment>
<dbReference type="Proteomes" id="UP000250321">
    <property type="component" value="Unassembled WGS sequence"/>
</dbReference>
<keyword evidence="3 5" id="KW-0221">Differentiation</keyword>
<comment type="caution">
    <text evidence="6">The sequence shown here is derived from an EMBL/GenBank/DDBJ whole genome shotgun (WGS) entry which is preliminary data.</text>
</comment>
<evidence type="ECO:0000256" key="2">
    <source>
        <dbReference type="ARBA" id="ARBA00022473"/>
    </source>
</evidence>
<dbReference type="PANTHER" id="PTHR31791">
    <property type="entry name" value="FRIGIDA-LIKE PROTEIN 3-RELATED"/>
    <property type="match status" value="1"/>
</dbReference>
<dbReference type="EMBL" id="PJQY01000493">
    <property type="protein sequence ID" value="PQQ10569.1"/>
    <property type="molecule type" value="Genomic_DNA"/>
</dbReference>
<dbReference type="InterPro" id="IPR012474">
    <property type="entry name" value="Frigida"/>
</dbReference>
<reference evidence="6 7" key="1">
    <citation type="submission" date="2018-02" db="EMBL/GenBank/DDBJ databases">
        <title>Draft genome of wild Prunus yedoensis var. nudiflora.</title>
        <authorList>
            <person name="Baek S."/>
            <person name="Kim J.-H."/>
            <person name="Choi K."/>
            <person name="Kim G.-B."/>
            <person name="Cho A."/>
            <person name="Jang H."/>
            <person name="Shin C.-H."/>
            <person name="Yu H.-J."/>
            <person name="Mun J.-H."/>
        </authorList>
    </citation>
    <scope>NUCLEOTIDE SEQUENCE [LARGE SCALE GENOMIC DNA]</scope>
    <source>
        <strain evidence="7">cv. Jeju island</strain>
        <tissue evidence="6">Leaf</tissue>
    </source>
</reference>
<dbReference type="OrthoDB" id="1153725at2759"/>
<organism evidence="6 7">
    <name type="scientific">Prunus yedoensis var. nudiflora</name>
    <dbReference type="NCBI Taxonomy" id="2094558"/>
    <lineage>
        <taxon>Eukaryota</taxon>
        <taxon>Viridiplantae</taxon>
        <taxon>Streptophyta</taxon>
        <taxon>Embryophyta</taxon>
        <taxon>Tracheophyta</taxon>
        <taxon>Spermatophyta</taxon>
        <taxon>Magnoliopsida</taxon>
        <taxon>eudicotyledons</taxon>
        <taxon>Gunneridae</taxon>
        <taxon>Pentapetalae</taxon>
        <taxon>rosids</taxon>
        <taxon>fabids</taxon>
        <taxon>Rosales</taxon>
        <taxon>Rosaceae</taxon>
        <taxon>Amygdaloideae</taxon>
        <taxon>Amygdaleae</taxon>
        <taxon>Prunus</taxon>
    </lineage>
</organism>
<protein>
    <recommendedName>
        <fullName evidence="5">FRIGIDA-like protein</fullName>
    </recommendedName>
</protein>
<evidence type="ECO:0000256" key="4">
    <source>
        <dbReference type="ARBA" id="ARBA00023089"/>
    </source>
</evidence>
<evidence type="ECO:0000256" key="5">
    <source>
        <dbReference type="RuleBase" id="RU364012"/>
    </source>
</evidence>
<accession>A0A314YW09</accession>
<dbReference type="STRING" id="2094558.A0A314YW09"/>
<evidence type="ECO:0000313" key="6">
    <source>
        <dbReference type="EMBL" id="PQQ10569.1"/>
    </source>
</evidence>
<dbReference type="PANTHER" id="PTHR31791:SF70">
    <property type="entry name" value="FRIGIDA-LIKE PROTEIN"/>
    <property type="match status" value="1"/>
</dbReference>
<proteinExistence type="inferred from homology"/>
<dbReference type="AlphaFoldDB" id="A0A314YW09"/>
<dbReference type="Pfam" id="PF07899">
    <property type="entry name" value="Frigida"/>
    <property type="match status" value="1"/>
</dbReference>
<name>A0A314YW09_PRUYE</name>
<keyword evidence="4 5" id="KW-0287">Flowering</keyword>
<keyword evidence="7" id="KW-1185">Reference proteome</keyword>
<gene>
    <name evidence="6" type="ORF">Pyn_25694</name>
</gene>
<keyword evidence="2 5" id="KW-0217">Developmental protein</keyword>
<dbReference type="GO" id="GO:0030154">
    <property type="term" value="P:cell differentiation"/>
    <property type="evidence" value="ECO:0007669"/>
    <property type="project" value="UniProtKB-KW"/>
</dbReference>
<evidence type="ECO:0000256" key="3">
    <source>
        <dbReference type="ARBA" id="ARBA00022782"/>
    </source>
</evidence>
<evidence type="ECO:0000313" key="7">
    <source>
        <dbReference type="Proteomes" id="UP000250321"/>
    </source>
</evidence>
<evidence type="ECO:0000256" key="1">
    <source>
        <dbReference type="ARBA" id="ARBA00008956"/>
    </source>
</evidence>
<dbReference type="GO" id="GO:0009908">
    <property type="term" value="P:flower development"/>
    <property type="evidence" value="ECO:0007669"/>
    <property type="project" value="UniProtKB-KW"/>
</dbReference>